<keyword evidence="2" id="KW-1185">Reference proteome</keyword>
<gene>
    <name evidence="1" type="ORF">FC44_GL000787</name>
</gene>
<protein>
    <submittedName>
        <fullName evidence="1">Regulator</fullName>
    </submittedName>
</protein>
<reference evidence="1 2" key="1">
    <citation type="journal article" date="2015" name="Genome Announc.">
        <title>Expanding the biotechnology potential of lactobacilli through comparative genomics of 213 strains and associated genera.</title>
        <authorList>
            <person name="Sun Z."/>
            <person name="Harris H.M."/>
            <person name="McCann A."/>
            <person name="Guo C."/>
            <person name="Argimon S."/>
            <person name="Zhang W."/>
            <person name="Yang X."/>
            <person name="Jeffery I.B."/>
            <person name="Cooney J.C."/>
            <person name="Kagawa T.F."/>
            <person name="Liu W."/>
            <person name="Song Y."/>
            <person name="Salvetti E."/>
            <person name="Wrobel A."/>
            <person name="Rasinkangas P."/>
            <person name="Parkhill J."/>
            <person name="Rea M.C."/>
            <person name="O'Sullivan O."/>
            <person name="Ritari J."/>
            <person name="Douillard F.P."/>
            <person name="Paul Ross R."/>
            <person name="Yang R."/>
            <person name="Briner A.E."/>
            <person name="Felis G.E."/>
            <person name="de Vos W.M."/>
            <person name="Barrangou R."/>
            <person name="Klaenhammer T.R."/>
            <person name="Caufield P.W."/>
            <person name="Cui Y."/>
            <person name="Zhang H."/>
            <person name="O'Toole P.W."/>
        </authorList>
    </citation>
    <scope>NUCLEOTIDE SEQUENCE [LARGE SCALE GENOMIC DNA]</scope>
    <source>
        <strain evidence="1 2">DSM 6629</strain>
    </source>
</reference>
<accession>A0ABR5PW90</accession>
<evidence type="ECO:0000313" key="1">
    <source>
        <dbReference type="EMBL" id="KRM34742.1"/>
    </source>
</evidence>
<dbReference type="RefSeq" id="WP_057808717.1">
    <property type="nucleotide sequence ID" value="NZ_AZGN01000001.1"/>
</dbReference>
<dbReference type="EMBL" id="AZGN01000001">
    <property type="protein sequence ID" value="KRM34742.1"/>
    <property type="molecule type" value="Genomic_DNA"/>
</dbReference>
<dbReference type="GeneID" id="75117509"/>
<dbReference type="Proteomes" id="UP000051735">
    <property type="component" value="Unassembled WGS sequence"/>
</dbReference>
<name>A0ABR5PW90_9LACO</name>
<proteinExistence type="predicted"/>
<organism evidence="1 2">
    <name type="scientific">Lactobacillus intestinalis DSM 6629</name>
    <dbReference type="NCBI Taxonomy" id="1423761"/>
    <lineage>
        <taxon>Bacteria</taxon>
        <taxon>Bacillati</taxon>
        <taxon>Bacillota</taxon>
        <taxon>Bacilli</taxon>
        <taxon>Lactobacillales</taxon>
        <taxon>Lactobacillaceae</taxon>
        <taxon>Lactobacillus</taxon>
    </lineage>
</organism>
<sequence>MEEFKIALNADGKNWASVTHAPNKKDISRLVDQNVDKLVKYFNDHQDMLAPLISKNGDPNFSYQLIDLTTNTVKKLIIYYFHPYHQEYILKKDTLKLAIVAKRYALSFLGPLFMWVEYFDEFTLKETKKMIKPMVLNSPYDISTHGF</sequence>
<evidence type="ECO:0000313" key="2">
    <source>
        <dbReference type="Proteomes" id="UP000051735"/>
    </source>
</evidence>
<comment type="caution">
    <text evidence="1">The sequence shown here is derived from an EMBL/GenBank/DDBJ whole genome shotgun (WGS) entry which is preliminary data.</text>
</comment>